<evidence type="ECO:0000256" key="1">
    <source>
        <dbReference type="SAM" id="MobiDB-lite"/>
    </source>
</evidence>
<accession>A0A2U8WJ71</accession>
<gene>
    <name evidence="2" type="ORF">DK419_04060</name>
</gene>
<dbReference type="KEGG" id="mtea:DK419_04060"/>
<keyword evidence="3" id="KW-1185">Reference proteome</keyword>
<dbReference type="OrthoDB" id="8005347at2"/>
<dbReference type="AlphaFoldDB" id="A0A2U8WJ71"/>
<feature type="region of interest" description="Disordered" evidence="1">
    <location>
        <begin position="1"/>
        <end position="43"/>
    </location>
</feature>
<dbReference type="EMBL" id="CP029553">
    <property type="protein sequence ID" value="AWN45598.1"/>
    <property type="molecule type" value="Genomic_DNA"/>
</dbReference>
<name>A0A2U8WJ71_9HYPH</name>
<protein>
    <submittedName>
        <fullName evidence="2">Uncharacterized protein</fullName>
    </submittedName>
</protein>
<evidence type="ECO:0000313" key="3">
    <source>
        <dbReference type="Proteomes" id="UP000245444"/>
    </source>
</evidence>
<evidence type="ECO:0000313" key="2">
    <source>
        <dbReference type="EMBL" id="AWN45598.1"/>
    </source>
</evidence>
<dbReference type="Proteomes" id="UP000245444">
    <property type="component" value="Chromosome"/>
</dbReference>
<sequence length="141" mass="14504">MPEPTAPASIARPHDLTPSPSIAPDPDLRAIDLAPSAGAGSDRLDEGARAHLARAGRDALDACLRRFAPEERAAFWRAIGRCYNRPYNSAAPAPPDAAPVEEAGPDLASAATAIPDAVPAAHVIEAVCPNPDVPLPQAGLP</sequence>
<reference evidence="2 3" key="1">
    <citation type="submission" date="2018-05" db="EMBL/GenBank/DDBJ databases">
        <title>Complete Genome Sequence of Methylobacterium sp. 17Sr1-28.</title>
        <authorList>
            <person name="Srinivasan S."/>
        </authorList>
    </citation>
    <scope>NUCLEOTIDE SEQUENCE [LARGE SCALE GENOMIC DNA]</scope>
    <source>
        <strain evidence="2 3">17Sr1-28</strain>
    </source>
</reference>
<proteinExistence type="predicted"/>
<dbReference type="RefSeq" id="WP_109957960.1">
    <property type="nucleotide sequence ID" value="NZ_CP029553.1"/>
</dbReference>
<organism evidence="2 3">
    <name type="scientific">Methylobacterium terrae</name>
    <dbReference type="NCBI Taxonomy" id="2202827"/>
    <lineage>
        <taxon>Bacteria</taxon>
        <taxon>Pseudomonadati</taxon>
        <taxon>Pseudomonadota</taxon>
        <taxon>Alphaproteobacteria</taxon>
        <taxon>Hyphomicrobiales</taxon>
        <taxon>Methylobacteriaceae</taxon>
        <taxon>Methylobacterium</taxon>
    </lineage>
</organism>